<dbReference type="SMART" id="SM00530">
    <property type="entry name" value="HTH_XRE"/>
    <property type="match status" value="1"/>
</dbReference>
<reference evidence="2 3" key="1">
    <citation type="submission" date="2020-07" db="EMBL/GenBank/DDBJ databases">
        <title>Sequencing the genomes of 1000 actinobacteria strains.</title>
        <authorList>
            <person name="Klenk H.-P."/>
        </authorList>
    </citation>
    <scope>NUCLEOTIDE SEQUENCE [LARGE SCALE GENOMIC DNA]</scope>
    <source>
        <strain evidence="2 3">DSM 19970</strain>
    </source>
</reference>
<dbReference type="Gene3D" id="1.10.260.40">
    <property type="entry name" value="lambda repressor-like DNA-binding domains"/>
    <property type="match status" value="1"/>
</dbReference>
<feature type="domain" description="HTH cro/C1-type" evidence="1">
    <location>
        <begin position="45"/>
        <end position="99"/>
    </location>
</feature>
<keyword evidence="3" id="KW-1185">Reference proteome</keyword>
<comment type="caution">
    <text evidence="2">The sequence shown here is derived from an EMBL/GenBank/DDBJ whole genome shotgun (WGS) entry which is preliminary data.</text>
</comment>
<dbReference type="CDD" id="cd00093">
    <property type="entry name" value="HTH_XRE"/>
    <property type="match status" value="1"/>
</dbReference>
<dbReference type="GO" id="GO:0003677">
    <property type="term" value="F:DNA binding"/>
    <property type="evidence" value="ECO:0007669"/>
    <property type="project" value="InterPro"/>
</dbReference>
<accession>A0A7Z0CHP7</accession>
<proteinExistence type="predicted"/>
<dbReference type="PROSITE" id="PS50943">
    <property type="entry name" value="HTH_CROC1"/>
    <property type="match status" value="1"/>
</dbReference>
<dbReference type="RefSeq" id="WP_179398054.1">
    <property type="nucleotide sequence ID" value="NZ_JACBZO010000001.1"/>
</dbReference>
<evidence type="ECO:0000313" key="2">
    <source>
        <dbReference type="EMBL" id="NYI41701.1"/>
    </source>
</evidence>
<dbReference type="AlphaFoldDB" id="A0A7Z0CHP7"/>
<evidence type="ECO:0000313" key="3">
    <source>
        <dbReference type="Proteomes" id="UP000547973"/>
    </source>
</evidence>
<protein>
    <submittedName>
        <fullName evidence="2">Ribosome-binding protein aMBF1 (Putative translation factor)</fullName>
    </submittedName>
</protein>
<organism evidence="2 3">
    <name type="scientific">Demequina lutea</name>
    <dbReference type="NCBI Taxonomy" id="431489"/>
    <lineage>
        <taxon>Bacteria</taxon>
        <taxon>Bacillati</taxon>
        <taxon>Actinomycetota</taxon>
        <taxon>Actinomycetes</taxon>
        <taxon>Micrococcales</taxon>
        <taxon>Demequinaceae</taxon>
        <taxon>Demequina</taxon>
    </lineage>
</organism>
<dbReference type="SUPFAM" id="SSF47413">
    <property type="entry name" value="lambda repressor-like DNA-binding domains"/>
    <property type="match status" value="1"/>
</dbReference>
<dbReference type="Pfam" id="PF01381">
    <property type="entry name" value="HTH_3"/>
    <property type="match status" value="1"/>
</dbReference>
<dbReference type="InterPro" id="IPR001387">
    <property type="entry name" value="Cro/C1-type_HTH"/>
</dbReference>
<sequence>MSRTYESLSAELRQGWSDDAQRVYDAAAREFAAEVAARRAVGVAVARARKASGLTQVQLALAASVQQAEVSRIERGHANPTVSTLARIAQATGSRLELVAVGERSA</sequence>
<name>A0A7Z0CHP7_9MICO</name>
<gene>
    <name evidence="2" type="ORF">BKA03_001820</name>
</gene>
<evidence type="ECO:0000259" key="1">
    <source>
        <dbReference type="PROSITE" id="PS50943"/>
    </source>
</evidence>
<dbReference type="Proteomes" id="UP000547973">
    <property type="component" value="Unassembled WGS sequence"/>
</dbReference>
<dbReference type="EMBL" id="JACBZO010000001">
    <property type="protein sequence ID" value="NYI41701.1"/>
    <property type="molecule type" value="Genomic_DNA"/>
</dbReference>
<dbReference type="InterPro" id="IPR010982">
    <property type="entry name" value="Lambda_DNA-bd_dom_sf"/>
</dbReference>